<protein>
    <submittedName>
        <fullName evidence="2">Uncharacterized protein</fullName>
    </submittedName>
</protein>
<feature type="region of interest" description="Disordered" evidence="1">
    <location>
        <begin position="1"/>
        <end position="61"/>
    </location>
</feature>
<evidence type="ECO:0000313" key="3">
    <source>
        <dbReference type="Proteomes" id="UP001195724"/>
    </source>
</evidence>
<sequence length="61" mass="6123">MSGDLPDDHRGSAGGPGGALHRPGGGSGWSGGAVGEPGRPEVSDWLPLLIPLPRRAPDELS</sequence>
<organism evidence="2 3">
    <name type="scientific">Saccharothrix algeriensis</name>
    <dbReference type="NCBI Taxonomy" id="173560"/>
    <lineage>
        <taxon>Bacteria</taxon>
        <taxon>Bacillati</taxon>
        <taxon>Actinomycetota</taxon>
        <taxon>Actinomycetes</taxon>
        <taxon>Pseudonocardiales</taxon>
        <taxon>Pseudonocardiaceae</taxon>
        <taxon>Saccharothrix</taxon>
    </lineage>
</organism>
<feature type="compositionally biased region" description="Gly residues" evidence="1">
    <location>
        <begin position="12"/>
        <end position="35"/>
    </location>
</feature>
<name>A0ABS2S974_9PSEU</name>
<reference evidence="2 3" key="1">
    <citation type="submission" date="2021-01" db="EMBL/GenBank/DDBJ databases">
        <title>Sequencing the genomes of 1000 actinobacteria strains.</title>
        <authorList>
            <person name="Klenk H.-P."/>
        </authorList>
    </citation>
    <scope>NUCLEOTIDE SEQUENCE [LARGE SCALE GENOMIC DNA]</scope>
    <source>
        <strain evidence="2 3">DSM 44581</strain>
    </source>
</reference>
<evidence type="ECO:0000313" key="2">
    <source>
        <dbReference type="EMBL" id="MBM7812797.1"/>
    </source>
</evidence>
<proteinExistence type="predicted"/>
<feature type="compositionally biased region" description="Basic and acidic residues" evidence="1">
    <location>
        <begin position="1"/>
        <end position="11"/>
    </location>
</feature>
<evidence type="ECO:0000256" key="1">
    <source>
        <dbReference type="SAM" id="MobiDB-lite"/>
    </source>
</evidence>
<comment type="caution">
    <text evidence="2">The sequence shown here is derived from an EMBL/GenBank/DDBJ whole genome shotgun (WGS) entry which is preliminary data.</text>
</comment>
<dbReference type="Proteomes" id="UP001195724">
    <property type="component" value="Unassembled WGS sequence"/>
</dbReference>
<keyword evidence="3" id="KW-1185">Reference proteome</keyword>
<gene>
    <name evidence="2" type="ORF">JOE68_003662</name>
</gene>
<dbReference type="EMBL" id="JAFBCL010000001">
    <property type="protein sequence ID" value="MBM7812797.1"/>
    <property type="molecule type" value="Genomic_DNA"/>
</dbReference>
<dbReference type="RefSeq" id="WP_204843517.1">
    <property type="nucleotide sequence ID" value="NZ_JAFBCL010000001.1"/>
</dbReference>
<accession>A0ABS2S974</accession>